<dbReference type="InterPro" id="IPR011856">
    <property type="entry name" value="tRNA_endonuc-like_dom_sf"/>
</dbReference>
<gene>
    <name evidence="2" type="ORF">D4L85_13575</name>
</gene>
<proteinExistence type="predicted"/>
<evidence type="ECO:0000313" key="2">
    <source>
        <dbReference type="EMBL" id="AYB31538.1"/>
    </source>
</evidence>
<dbReference type="GO" id="GO:0009307">
    <property type="term" value="P:DNA restriction-modification system"/>
    <property type="evidence" value="ECO:0007669"/>
    <property type="project" value="InterPro"/>
</dbReference>
<keyword evidence="2" id="KW-0540">Nuclease</keyword>
<sequence length="264" mass="29328">MSIWYYGARHQQNNDAILASQSNCIFCNTPLYRDKEDEKKATLSKDVFYGWSDNFTTNSSALLGICPACGWWKYVLETQFGGKGVPSITTKIGSLKKLDLADISLPLQEVRAYLVARYEARFETHPRLFEEVVASVFRDHGFEADVTAYSGDGGIDVILRGDEQGSIGVQVKRYKGRISVGQIRELTGALVINGHTKGIFVTTSEFESGANKTAAMSSDRGYPVELVDGHAFLDALKIAQLSSTKDLHLRKPWGEVDEWYSLNP</sequence>
<keyword evidence="2" id="KW-0255">Endonuclease</keyword>
<dbReference type="GO" id="GO:0003677">
    <property type="term" value="F:DNA binding"/>
    <property type="evidence" value="ECO:0007669"/>
    <property type="project" value="InterPro"/>
</dbReference>
<evidence type="ECO:0000313" key="3">
    <source>
        <dbReference type="Proteomes" id="UP000266183"/>
    </source>
</evidence>
<dbReference type="Gene3D" id="3.40.1350.10">
    <property type="match status" value="1"/>
</dbReference>
<evidence type="ECO:0000259" key="1">
    <source>
        <dbReference type="Pfam" id="PF04471"/>
    </source>
</evidence>
<dbReference type="Pfam" id="PF04471">
    <property type="entry name" value="Mrr_cat"/>
    <property type="match status" value="1"/>
</dbReference>
<dbReference type="GO" id="GO:0015666">
    <property type="term" value="F:restriction endodeoxyribonuclease activity"/>
    <property type="evidence" value="ECO:0007669"/>
    <property type="project" value="TreeGrafter"/>
</dbReference>
<feature type="domain" description="Restriction endonuclease type IV Mrr" evidence="1">
    <location>
        <begin position="125"/>
        <end position="235"/>
    </location>
</feature>
<dbReference type="OrthoDB" id="9803736at2"/>
<dbReference type="EMBL" id="CP032382">
    <property type="protein sequence ID" value="AYB31538.1"/>
    <property type="molecule type" value="Genomic_DNA"/>
</dbReference>
<dbReference type="InterPro" id="IPR011335">
    <property type="entry name" value="Restrct_endonuc-II-like"/>
</dbReference>
<reference evidence="3" key="1">
    <citation type="submission" date="2018-09" db="EMBL/GenBank/DDBJ databases">
        <title>Chryseolinea sp. KIS68-18 isolated from soil.</title>
        <authorList>
            <person name="Weon H.-Y."/>
            <person name="Kwon S.-W."/>
            <person name="Lee S.A."/>
        </authorList>
    </citation>
    <scope>NUCLEOTIDE SEQUENCE [LARGE SCALE GENOMIC DNA]</scope>
    <source>
        <strain evidence="3">KIS68-18</strain>
    </source>
</reference>
<protein>
    <submittedName>
        <fullName evidence="2">Restriction endonuclease</fullName>
    </submittedName>
</protein>
<keyword evidence="2" id="KW-0378">Hydrolase</keyword>
<dbReference type="InterPro" id="IPR052906">
    <property type="entry name" value="Type_IV_Methyl-Rstrct_Enzyme"/>
</dbReference>
<dbReference type="InterPro" id="IPR007560">
    <property type="entry name" value="Restrct_endonuc_IV_Mrr"/>
</dbReference>
<accession>A0A385SRR5</accession>
<dbReference type="KEGG" id="chk:D4L85_13575"/>
<organism evidence="2 3">
    <name type="scientific">Chryseolinea soli</name>
    <dbReference type="NCBI Taxonomy" id="2321403"/>
    <lineage>
        <taxon>Bacteria</taxon>
        <taxon>Pseudomonadati</taxon>
        <taxon>Bacteroidota</taxon>
        <taxon>Cytophagia</taxon>
        <taxon>Cytophagales</taxon>
        <taxon>Fulvivirgaceae</taxon>
        <taxon>Chryseolinea</taxon>
    </lineage>
</organism>
<dbReference type="SUPFAM" id="SSF52980">
    <property type="entry name" value="Restriction endonuclease-like"/>
    <property type="match status" value="1"/>
</dbReference>
<dbReference type="RefSeq" id="WP_119754809.1">
    <property type="nucleotide sequence ID" value="NZ_CP032382.1"/>
</dbReference>
<name>A0A385SRR5_9BACT</name>
<dbReference type="PANTHER" id="PTHR30015">
    <property type="entry name" value="MRR RESTRICTION SYSTEM PROTEIN"/>
    <property type="match status" value="1"/>
</dbReference>
<dbReference type="AlphaFoldDB" id="A0A385SRR5"/>
<dbReference type="Proteomes" id="UP000266183">
    <property type="component" value="Chromosome"/>
</dbReference>
<keyword evidence="3" id="KW-1185">Reference proteome</keyword>
<dbReference type="PANTHER" id="PTHR30015:SF7">
    <property type="entry name" value="TYPE IV METHYL-DIRECTED RESTRICTION ENZYME ECOKMRR"/>
    <property type="match status" value="1"/>
</dbReference>